<dbReference type="RefSeq" id="WP_129836471.1">
    <property type="nucleotide sequence ID" value="NZ_CP035704.1"/>
</dbReference>
<dbReference type="CDD" id="cd07209">
    <property type="entry name" value="Pat_hypo_Ecoli_Z1214_like"/>
    <property type="match status" value="1"/>
</dbReference>
<dbReference type="KEGG" id="xbc:ELE36_20075"/>
<feature type="active site" description="Proton acceptor" evidence="4">
    <location>
        <position position="253"/>
    </location>
</feature>
<keyword evidence="8" id="KW-1185">Reference proteome</keyword>
<keyword evidence="2 4" id="KW-0442">Lipid degradation</keyword>
<organism evidence="7 8">
    <name type="scientific">Pseudolysobacter antarcticus</name>
    <dbReference type="NCBI Taxonomy" id="2511995"/>
    <lineage>
        <taxon>Bacteria</taxon>
        <taxon>Pseudomonadati</taxon>
        <taxon>Pseudomonadota</taxon>
        <taxon>Gammaproteobacteria</taxon>
        <taxon>Lysobacterales</taxon>
        <taxon>Rhodanobacteraceae</taxon>
        <taxon>Pseudolysobacter</taxon>
    </lineage>
</organism>
<name>A0A411HPS7_9GAMM</name>
<gene>
    <name evidence="7" type="ORF">ELE36_20075</name>
</gene>
<feature type="short sequence motif" description="GXGXXG" evidence="4">
    <location>
        <begin position="52"/>
        <end position="57"/>
    </location>
</feature>
<dbReference type="AlphaFoldDB" id="A0A411HPS7"/>
<proteinExistence type="predicted"/>
<dbReference type="GO" id="GO:0016787">
    <property type="term" value="F:hydrolase activity"/>
    <property type="evidence" value="ECO:0007669"/>
    <property type="project" value="UniProtKB-UniRule"/>
</dbReference>
<feature type="domain" description="PNPLA" evidence="6">
    <location>
        <begin position="48"/>
        <end position="266"/>
    </location>
</feature>
<feature type="active site" description="Nucleophile" evidence="4">
    <location>
        <position position="81"/>
    </location>
</feature>
<evidence type="ECO:0000259" key="6">
    <source>
        <dbReference type="PROSITE" id="PS51635"/>
    </source>
</evidence>
<keyword evidence="1 4" id="KW-0378">Hydrolase</keyword>
<protein>
    <submittedName>
        <fullName evidence="7">Patatin-like phospholipase family protein</fullName>
    </submittedName>
</protein>
<dbReference type="InterPro" id="IPR002641">
    <property type="entry name" value="PNPLA_dom"/>
</dbReference>
<dbReference type="Pfam" id="PF01734">
    <property type="entry name" value="Patatin"/>
    <property type="match status" value="1"/>
</dbReference>
<feature type="short sequence motif" description="GXSXG" evidence="4">
    <location>
        <begin position="79"/>
        <end position="83"/>
    </location>
</feature>
<feature type="short sequence motif" description="DGA/G" evidence="4">
    <location>
        <begin position="253"/>
        <end position="255"/>
    </location>
</feature>
<dbReference type="GO" id="GO:0016042">
    <property type="term" value="P:lipid catabolic process"/>
    <property type="evidence" value="ECO:0007669"/>
    <property type="project" value="UniProtKB-UniRule"/>
</dbReference>
<dbReference type="Pfam" id="PF12536">
    <property type="entry name" value="DUF3734"/>
    <property type="match status" value="1"/>
</dbReference>
<dbReference type="InterPro" id="IPR016035">
    <property type="entry name" value="Acyl_Trfase/lysoPLipase"/>
</dbReference>
<evidence type="ECO:0000313" key="7">
    <source>
        <dbReference type="EMBL" id="QBB72477.1"/>
    </source>
</evidence>
<reference evidence="7 8" key="1">
    <citation type="submission" date="2019-01" db="EMBL/GenBank/DDBJ databases">
        <title>Pseudolysobacter antarctica gen. nov., sp. nov., isolated from Fildes Peninsula, Antarctica.</title>
        <authorList>
            <person name="Wei Z."/>
            <person name="Peng F."/>
        </authorList>
    </citation>
    <scope>NUCLEOTIDE SEQUENCE [LARGE SCALE GENOMIC DNA]</scope>
    <source>
        <strain evidence="7 8">AQ6-296</strain>
    </source>
</reference>
<dbReference type="InterPro" id="IPR050301">
    <property type="entry name" value="NTE"/>
</dbReference>
<dbReference type="EMBL" id="CP035704">
    <property type="protein sequence ID" value="QBB72477.1"/>
    <property type="molecule type" value="Genomic_DNA"/>
</dbReference>
<accession>A0A411HPS7</accession>
<dbReference type="Gene3D" id="3.40.1090.10">
    <property type="entry name" value="Cytosolic phospholipase A2 catalytic domain"/>
    <property type="match status" value="2"/>
</dbReference>
<feature type="compositionally biased region" description="Low complexity" evidence="5">
    <location>
        <begin position="22"/>
        <end position="34"/>
    </location>
</feature>
<dbReference type="OrthoDB" id="9807112at2"/>
<dbReference type="PROSITE" id="PS51635">
    <property type="entry name" value="PNPLA"/>
    <property type="match status" value="1"/>
</dbReference>
<dbReference type="InterPro" id="IPR021095">
    <property type="entry name" value="DUF3734"/>
</dbReference>
<dbReference type="Proteomes" id="UP000291562">
    <property type="component" value="Chromosome"/>
</dbReference>
<evidence type="ECO:0000313" key="8">
    <source>
        <dbReference type="Proteomes" id="UP000291562"/>
    </source>
</evidence>
<dbReference type="PANTHER" id="PTHR14226">
    <property type="entry name" value="NEUROPATHY TARGET ESTERASE/SWISS CHEESE D.MELANOGASTER"/>
    <property type="match status" value="1"/>
</dbReference>
<dbReference type="PANTHER" id="PTHR14226:SF57">
    <property type="entry name" value="BLR7027 PROTEIN"/>
    <property type="match status" value="1"/>
</dbReference>
<evidence type="ECO:0000256" key="2">
    <source>
        <dbReference type="ARBA" id="ARBA00022963"/>
    </source>
</evidence>
<feature type="region of interest" description="Disordered" evidence="5">
    <location>
        <begin position="1"/>
        <end position="34"/>
    </location>
</feature>
<evidence type="ECO:0000256" key="4">
    <source>
        <dbReference type="PROSITE-ProRule" id="PRU01161"/>
    </source>
</evidence>
<keyword evidence="3 4" id="KW-0443">Lipid metabolism</keyword>
<evidence type="ECO:0000256" key="3">
    <source>
        <dbReference type="ARBA" id="ARBA00023098"/>
    </source>
</evidence>
<evidence type="ECO:0000256" key="1">
    <source>
        <dbReference type="ARBA" id="ARBA00022801"/>
    </source>
</evidence>
<dbReference type="SUPFAM" id="SSF52151">
    <property type="entry name" value="FabD/lysophospholipase-like"/>
    <property type="match status" value="1"/>
</dbReference>
<evidence type="ECO:0000256" key="5">
    <source>
        <dbReference type="SAM" id="MobiDB-lite"/>
    </source>
</evidence>
<sequence length="417" mass="46113">MKKRAASAGVSTAAKSRQPIDAKPASAAKAKPTLTPAEAARNYETVVLVLQGGGALGSYQCGVYEGLHEAGIRPDWFAGISIGAFNAALLAGNAPQDRIAKMHEFWNLICAPALPLPQSVFDIQQQATSWLSRSDHLRPMINGLTAFASLAHGQRGFFVPRTPPPIFAATGSIGATSFYDTAPLKQTLEALVDFDRLNHTSQRFTVGAVNVRTGNFVYFDNRKTKIRPEHVMASGALPPAFAAVEIDGEFYWDGGVVSNTPLEYIVEAAPRRDTLALQVDLWNARGMVPSTIMEVLERQKDIQYSSRTRRGTDVATERQRLRLAISQLIELIPANKLSDELKSGLESWTCDKVLNVVHLIYKAKNYEEQYKDYSFGADTMREHWQAGLDDMQKTLQRKHYFDLPGRDVGVVTHDVHR</sequence>